<dbReference type="InterPro" id="IPR001343">
    <property type="entry name" value="Hemolysn_Ca-bd"/>
</dbReference>
<dbReference type="Gene3D" id="2.60.40.60">
    <property type="entry name" value="Cadherins"/>
    <property type="match status" value="1"/>
</dbReference>
<dbReference type="CDD" id="cd11304">
    <property type="entry name" value="Cadherin_repeat"/>
    <property type="match status" value="1"/>
</dbReference>
<dbReference type="Gene3D" id="2.150.10.10">
    <property type="entry name" value="Serralysin-like metalloprotease, C-terminal"/>
    <property type="match status" value="1"/>
</dbReference>
<dbReference type="Pfam" id="PF17963">
    <property type="entry name" value="Big_9"/>
    <property type="match status" value="1"/>
</dbReference>
<comment type="caution">
    <text evidence="3">The sequence shown here is derived from an EMBL/GenBank/DDBJ whole genome shotgun (WGS) entry which is preliminary data.</text>
</comment>
<dbReference type="InterPro" id="IPR019960">
    <property type="entry name" value="T1SS_VCA0849"/>
</dbReference>
<dbReference type="SUPFAM" id="SSF51120">
    <property type="entry name" value="beta-Roll"/>
    <property type="match status" value="1"/>
</dbReference>
<dbReference type="Pfam" id="PF17803">
    <property type="entry name" value="Cadherin_4"/>
    <property type="match status" value="1"/>
</dbReference>
<dbReference type="PROSITE" id="PS00330">
    <property type="entry name" value="HEMOLYSIN_CALCIUM"/>
    <property type="match status" value="3"/>
</dbReference>
<dbReference type="InterPro" id="IPR002126">
    <property type="entry name" value="Cadherin-like_dom"/>
</dbReference>
<reference evidence="3 4" key="1">
    <citation type="submission" date="2019-01" db="EMBL/GenBank/DDBJ databases">
        <authorList>
            <person name="Chen W.-M."/>
        </authorList>
    </citation>
    <scope>NUCLEOTIDE SEQUENCE [LARGE SCALE GENOMIC DNA]</scope>
    <source>
        <strain evidence="3 4">CCP-18</strain>
    </source>
</reference>
<dbReference type="GO" id="GO:0005509">
    <property type="term" value="F:calcium ion binding"/>
    <property type="evidence" value="ECO:0007669"/>
    <property type="project" value="InterPro"/>
</dbReference>
<dbReference type="Gene3D" id="2.60.40.10">
    <property type="entry name" value="Immunoglobulins"/>
    <property type="match status" value="1"/>
</dbReference>
<feature type="domain" description="Cadherin" evidence="1">
    <location>
        <begin position="87"/>
        <end position="181"/>
    </location>
</feature>
<dbReference type="NCBIfam" id="TIGR01965">
    <property type="entry name" value="VCBS_repeat"/>
    <property type="match status" value="2"/>
</dbReference>
<evidence type="ECO:0000259" key="2">
    <source>
        <dbReference type="PROSITE" id="PS51820"/>
    </source>
</evidence>
<feature type="non-terminal residue" evidence="3">
    <location>
        <position position="1"/>
    </location>
</feature>
<evidence type="ECO:0000313" key="3">
    <source>
        <dbReference type="EMBL" id="RVT82509.1"/>
    </source>
</evidence>
<dbReference type="Proteomes" id="UP000288587">
    <property type="component" value="Unassembled WGS sequence"/>
</dbReference>
<gene>
    <name evidence="3" type="ORF">EOD73_17435</name>
</gene>
<dbReference type="InterPro" id="IPR037524">
    <property type="entry name" value="PA14/GLEYA"/>
</dbReference>
<dbReference type="OrthoDB" id="8622300at2"/>
<dbReference type="InterPro" id="IPR010221">
    <property type="entry name" value="VCBS_dom"/>
</dbReference>
<keyword evidence="4" id="KW-1185">Reference proteome</keyword>
<proteinExistence type="predicted"/>
<dbReference type="EMBL" id="SACM01000006">
    <property type="protein sequence ID" value="RVT82509.1"/>
    <property type="molecule type" value="Genomic_DNA"/>
</dbReference>
<dbReference type="InterPro" id="IPR011049">
    <property type="entry name" value="Serralysin-like_metalloprot_C"/>
</dbReference>
<dbReference type="InterPro" id="IPR013783">
    <property type="entry name" value="Ig-like_fold"/>
</dbReference>
<dbReference type="Pfam" id="PF00353">
    <property type="entry name" value="HemolysinCabind"/>
    <property type="match status" value="1"/>
</dbReference>
<feature type="domain" description="PA14" evidence="2">
    <location>
        <begin position="971"/>
        <end position="1136"/>
    </location>
</feature>
<accession>A0A437LAX9</accession>
<dbReference type="InterPro" id="IPR015919">
    <property type="entry name" value="Cadherin-like_sf"/>
</dbReference>
<name>A0A437LAX9_9BURK</name>
<dbReference type="Pfam" id="PF00028">
    <property type="entry name" value="Cadherin"/>
    <property type="match status" value="1"/>
</dbReference>
<evidence type="ECO:0000259" key="1">
    <source>
        <dbReference type="PROSITE" id="PS50268"/>
    </source>
</evidence>
<dbReference type="SMART" id="SM00112">
    <property type="entry name" value="CA"/>
    <property type="match status" value="2"/>
</dbReference>
<dbReference type="GO" id="GO:0007156">
    <property type="term" value="P:homophilic cell adhesion via plasma membrane adhesion molecules"/>
    <property type="evidence" value="ECO:0007669"/>
    <property type="project" value="InterPro"/>
</dbReference>
<evidence type="ECO:0000313" key="4">
    <source>
        <dbReference type="Proteomes" id="UP000288587"/>
    </source>
</evidence>
<dbReference type="InterPro" id="IPR040853">
    <property type="entry name" value="RapA2_cadherin-like"/>
</dbReference>
<dbReference type="Gene3D" id="2.60.40.1200">
    <property type="match status" value="1"/>
</dbReference>
<dbReference type="SUPFAM" id="SSF49313">
    <property type="entry name" value="Cadherin-like"/>
    <property type="match status" value="1"/>
</dbReference>
<protein>
    <submittedName>
        <fullName evidence="3">Tandem-95 repeat protein</fullName>
    </submittedName>
</protein>
<sequence>AVFVPQTNVAGAHGTFSVNAAGLWTYTLNNADPAVQALGAGQTLPNETFTVTTADGTSSTVTVSITGTNDAPVITSDGGGDTAALNVAENTTAVTTVTSTDVDTGDTRSYAIAGGADAARFTIDPTTGALRFVTAPNREAPTDADGNNVYEVQVRVTDAAGGSDLQTLRVTVTNVNEAPVALVDALSFNEDTVGSGNVLANDSDPEGTALSVLSYSVAGVATNVAAGTPTTIAGVGTLTLAANGAYTFTPVANYNGPVPVVTYTVSDGSLQSTATLTLTVNPVNDAPVAAGGAVNGTEDTALVLGWSAFGVTDADSSTLSVQITTLPADGQLQFFNGSAWVAVSANQTVSAADINAGRLRFVPDANESGDGSFAGSGVGNLQSDYARFSFRPFDGSDYGSTASVRIDIAPVADAPSLRVAPTAGNGRLMFATSFETTDTGLTQSTLNVDNSSTVLSQTTLGGWTRVETLERSPGGTNGLEIWSSGDQMTGADGSVYTVNAKAGNGSNWLELNDATSNAQTIGIARTVLTQAGAVYVLDLDYAGRNGFTTDFTRITVLVDGVPVGSYANTSPNSSLNWQPVQFSFVGTGGNQTITIVTDPIATNPNGRGAMIDNIRLTEFPVASNGNEDTAISLSPVAVTLADTDGSETLALQVSGLQVGAVLSDGVRSFTATSGNTSTSLLGWNLSTLTYRPPQDFNGNVTLTVTATTTEPNGSTANAVLSLPITVQPVNDAPVAAPDTGSVQAGSTLSTTAPTGVIQNAAGRDTDVDGNALSVARAGAGSGTPGTAVVAGGTTLTGTYGDLTLYPDGRYTYVANKAAAVATGTQVSDVFSYEVSDGNGGTAVTTLTLNVTGQADVVTAPAPIVSPLAQQGFAGEYYGYNDFNPSGSNGNRRHSDDGSVGNLDLIADVTTIINGRNVATGGPAVVGTGAAANANATDAQFTVRAIDYGFTPTVNGSLGTTSVNVAAGGSISGLTNANNQLFAFLNGNGKSDGSTLRVNAGTADNDAQGSGPTSGLGATSDAILRLTGFLHLQAGSYDIRVTADDGFQLRIGGTTVAQFDGNQSPTARTFTGVSLQDGIQSLELLYWEQGGNARLRVEIKASNEPDSSYKVLGSDAVPIMATNPGLSDLQDIVNTGTAAAPVWQIRTGSSLDGGAGNDQLFGSDGRDRLNGGADNDLLRGGAGRDTLLGGDGNDILVGGSGNDVLTGGLGSDVFRWELADRGTAGQPARDVITDFDARSAANGGDVLDLRDLLQGETTANLANYLDFQYDAATGNTIVRISSTGGFSGGNYSASAEDQRITLQGIDLRTALGLGSNATDDQILQELLNRNKLGVGP</sequence>
<dbReference type="GO" id="GO:0016020">
    <property type="term" value="C:membrane"/>
    <property type="evidence" value="ECO:0007669"/>
    <property type="project" value="InterPro"/>
</dbReference>
<organism evidence="3 4">
    <name type="scientific">Inhella crocodyli</name>
    <dbReference type="NCBI Taxonomy" id="2499851"/>
    <lineage>
        <taxon>Bacteria</taxon>
        <taxon>Pseudomonadati</taxon>
        <taxon>Pseudomonadota</taxon>
        <taxon>Betaproteobacteria</taxon>
        <taxon>Burkholderiales</taxon>
        <taxon>Sphaerotilaceae</taxon>
        <taxon>Inhella</taxon>
    </lineage>
</organism>
<dbReference type="PRINTS" id="PR00313">
    <property type="entry name" value="CABNDNGRPT"/>
</dbReference>
<dbReference type="NCBIfam" id="TIGR03661">
    <property type="entry name" value="T1SS_VCA0849"/>
    <property type="match status" value="1"/>
</dbReference>
<dbReference type="InterPro" id="IPR018511">
    <property type="entry name" value="Hemolysin-typ_Ca-bd_CS"/>
</dbReference>
<dbReference type="PROSITE" id="PS51820">
    <property type="entry name" value="PA14"/>
    <property type="match status" value="1"/>
</dbReference>
<dbReference type="NCBIfam" id="NF012211">
    <property type="entry name" value="tand_rpt_95"/>
    <property type="match status" value="2"/>
</dbReference>
<dbReference type="RefSeq" id="WP_127684317.1">
    <property type="nucleotide sequence ID" value="NZ_SACM01000006.1"/>
</dbReference>
<dbReference type="PROSITE" id="PS50268">
    <property type="entry name" value="CADHERIN_2"/>
    <property type="match status" value="1"/>
</dbReference>